<name>A0ACC1MQ23_9PEZI</name>
<organism evidence="1 2">
    <name type="scientific">Xylaria curta</name>
    <dbReference type="NCBI Taxonomy" id="42375"/>
    <lineage>
        <taxon>Eukaryota</taxon>
        <taxon>Fungi</taxon>
        <taxon>Dikarya</taxon>
        <taxon>Ascomycota</taxon>
        <taxon>Pezizomycotina</taxon>
        <taxon>Sordariomycetes</taxon>
        <taxon>Xylariomycetidae</taxon>
        <taxon>Xylariales</taxon>
        <taxon>Xylariaceae</taxon>
        <taxon>Xylaria</taxon>
    </lineage>
</organism>
<sequence length="87" mass="9400">MTPGYHCMFCFGYEKRGPAAAAALAEGPLGDIMYATIFASNAKNFADLIKIYTTGNATLEAGLSTEISKGIEVDNQKLKRIVQTHNQ</sequence>
<accession>A0ACC1MQ23</accession>
<dbReference type="EMBL" id="JAPDGR010004271">
    <property type="protein sequence ID" value="KAJ2968633.1"/>
    <property type="molecule type" value="Genomic_DNA"/>
</dbReference>
<comment type="caution">
    <text evidence="1">The sequence shown here is derived from an EMBL/GenBank/DDBJ whole genome shotgun (WGS) entry which is preliminary data.</text>
</comment>
<evidence type="ECO:0000313" key="1">
    <source>
        <dbReference type="EMBL" id="KAJ2968633.1"/>
    </source>
</evidence>
<dbReference type="Proteomes" id="UP001143856">
    <property type="component" value="Unassembled WGS sequence"/>
</dbReference>
<reference evidence="1" key="1">
    <citation type="submission" date="2022-10" db="EMBL/GenBank/DDBJ databases">
        <title>Genome Sequence of Xylaria curta.</title>
        <authorList>
            <person name="Buettner E."/>
        </authorList>
    </citation>
    <scope>NUCLEOTIDE SEQUENCE</scope>
    <source>
        <strain evidence="1">Babe10</strain>
    </source>
</reference>
<proteinExistence type="predicted"/>
<protein>
    <submittedName>
        <fullName evidence="1">Uncharacterized protein</fullName>
    </submittedName>
</protein>
<keyword evidence="2" id="KW-1185">Reference proteome</keyword>
<gene>
    <name evidence="1" type="ORF">NUW58_g10182</name>
</gene>
<evidence type="ECO:0000313" key="2">
    <source>
        <dbReference type="Proteomes" id="UP001143856"/>
    </source>
</evidence>